<dbReference type="Proteomes" id="UP000005267">
    <property type="component" value="Chromosome"/>
</dbReference>
<keyword evidence="2" id="KW-1185">Reference proteome</keyword>
<dbReference type="AlphaFoldDB" id="I3UB28"/>
<dbReference type="STRING" id="1036672.TKWG_09480"/>
<dbReference type="KEGG" id="aka:TKWG_09480"/>
<organism evidence="1 2">
    <name type="scientific">Advenella kashmirensis (strain DSM 17095 / LMG 22695 / WT001)</name>
    <name type="common">Tetrathiobacter kashmirensis</name>
    <dbReference type="NCBI Taxonomy" id="1036672"/>
    <lineage>
        <taxon>Bacteria</taxon>
        <taxon>Pseudomonadati</taxon>
        <taxon>Pseudomonadota</taxon>
        <taxon>Betaproteobacteria</taxon>
        <taxon>Burkholderiales</taxon>
        <taxon>Alcaligenaceae</taxon>
    </lineage>
</organism>
<dbReference type="EMBL" id="CP003555">
    <property type="protein sequence ID" value="AFK62216.1"/>
    <property type="molecule type" value="Genomic_DNA"/>
</dbReference>
<reference evidence="2" key="2">
    <citation type="journal article" date="2013" name="PLoS ONE">
        <title>Genome implosion elicits host-confinement in Alcaligenaceae: evidence from the comparative genomics of Tetrathiobacter kashmirensis, a pathogen in the making.</title>
        <authorList>
            <person name="Ghosh W."/>
            <person name="Alam M."/>
            <person name="Roy C."/>
            <person name="Pyne P."/>
            <person name="George A."/>
            <person name="Chakraborty R."/>
            <person name="Majumder S."/>
            <person name="Agarwal A."/>
            <person name="Chakraborty S."/>
            <person name="Majumdar S."/>
            <person name="Gupta S.K."/>
        </authorList>
    </citation>
    <scope>NUCLEOTIDE SEQUENCE [LARGE SCALE GENOMIC DNA]</scope>
    <source>
        <strain evidence="2">WT001</strain>
    </source>
</reference>
<proteinExistence type="predicted"/>
<protein>
    <submittedName>
        <fullName evidence="1">Uncharacterized protein</fullName>
    </submittedName>
</protein>
<accession>I3UB28</accession>
<evidence type="ECO:0000313" key="2">
    <source>
        <dbReference type="Proteomes" id="UP000005267"/>
    </source>
</evidence>
<gene>
    <name evidence="1" type="ordered locus">TKWG_09480</name>
</gene>
<dbReference type="HOGENOM" id="CLU_1860956_0_0_4"/>
<reference evidence="1 2" key="1">
    <citation type="journal article" date="2011" name="J. Bacteriol.">
        <title>Whole-genome shotgun sequencing of the sulfur-oxidizing chemoautotroph Tetrathiobacter kashmirensis.</title>
        <authorList>
            <person name="Ghosh W."/>
            <person name="George A."/>
            <person name="Agarwal A."/>
            <person name="Raj P."/>
            <person name="Alam M."/>
            <person name="Pyne P."/>
            <person name="Das Gupta S.K."/>
        </authorList>
    </citation>
    <scope>NUCLEOTIDE SEQUENCE [LARGE SCALE GENOMIC DNA]</scope>
    <source>
        <strain evidence="1 2">WT001</strain>
    </source>
</reference>
<sequence length="137" mass="15242">MPFWRFSPFAIRHSPVQPLQLASCGVTAQRRTVEPAQRTLRRIGQPSQCPLATSVQTDLRQCARRCMRKHPDQLKSCKSAANLDQNDTSTHTGAWMAGNPCERGSEPGQLNIQHLPPDLHTGIHTGYSQHHSNAVRA</sequence>
<evidence type="ECO:0000313" key="1">
    <source>
        <dbReference type="EMBL" id="AFK62216.1"/>
    </source>
</evidence>
<name>I3UB28_ADVKW</name>